<comment type="caution">
    <text evidence="9">Lacks conserved residue(s) required for the propagation of feature annotation.</text>
</comment>
<evidence type="ECO:0000313" key="11">
    <source>
        <dbReference type="EMBL" id="MDQ1095323.1"/>
    </source>
</evidence>
<comment type="subcellular location">
    <subcellularLocation>
        <location evidence="9">Cytoplasm</location>
    </subcellularLocation>
</comment>
<name>A0ABU0TE37_9FLAO</name>
<comment type="function">
    <text evidence="9">Catalyzes the conversion of epoxyqueuosine (oQ) to queuosine (Q), which is a hypermodified base found in the wobble positions of tRNA(Asp), tRNA(Asn), tRNA(His) and tRNA(Tyr).</text>
</comment>
<keyword evidence="7 9" id="KW-0408">Iron</keyword>
<dbReference type="PANTHER" id="PTHR30002">
    <property type="entry name" value="EPOXYQUEUOSINE REDUCTASE"/>
    <property type="match status" value="1"/>
</dbReference>
<dbReference type="SUPFAM" id="SSF46548">
    <property type="entry name" value="alpha-helical ferredoxin"/>
    <property type="match status" value="1"/>
</dbReference>
<comment type="catalytic activity">
    <reaction evidence="9">
        <text>epoxyqueuosine(34) in tRNA + AH2 = queuosine(34) in tRNA + A + H2O</text>
        <dbReference type="Rhea" id="RHEA:32159"/>
        <dbReference type="Rhea" id="RHEA-COMP:18571"/>
        <dbReference type="Rhea" id="RHEA-COMP:18582"/>
        <dbReference type="ChEBI" id="CHEBI:13193"/>
        <dbReference type="ChEBI" id="CHEBI:15377"/>
        <dbReference type="ChEBI" id="CHEBI:17499"/>
        <dbReference type="ChEBI" id="CHEBI:194431"/>
        <dbReference type="ChEBI" id="CHEBI:194443"/>
        <dbReference type="EC" id="1.17.99.6"/>
    </reaction>
</comment>
<dbReference type="EC" id="1.17.99.6" evidence="9"/>
<dbReference type="InterPro" id="IPR017896">
    <property type="entry name" value="4Fe4S_Fe-S-bd"/>
</dbReference>
<comment type="cofactor">
    <cofactor evidence="9">
        <name>cob(II)alamin</name>
        <dbReference type="ChEBI" id="CHEBI:16304"/>
    </cofactor>
</comment>
<dbReference type="PROSITE" id="PS00198">
    <property type="entry name" value="4FE4S_FER_1"/>
    <property type="match status" value="1"/>
</dbReference>
<organism evidence="11 12">
    <name type="scientific">Chryseobacterium camelliae</name>
    <dbReference type="NCBI Taxonomy" id="1265445"/>
    <lineage>
        <taxon>Bacteria</taxon>
        <taxon>Pseudomonadati</taxon>
        <taxon>Bacteroidota</taxon>
        <taxon>Flavobacteriia</taxon>
        <taxon>Flavobacteriales</taxon>
        <taxon>Weeksellaceae</taxon>
        <taxon>Chryseobacterium group</taxon>
        <taxon>Chryseobacterium</taxon>
    </lineage>
</organism>
<feature type="binding site" evidence="9">
    <location>
        <position position="195"/>
    </location>
    <ligand>
        <name>[4Fe-4S] cluster</name>
        <dbReference type="ChEBI" id="CHEBI:49883"/>
        <label>1</label>
    </ligand>
</feature>
<dbReference type="InterPro" id="IPR004453">
    <property type="entry name" value="QueG"/>
</dbReference>
<keyword evidence="4 9" id="KW-0479">Metal-binding</keyword>
<evidence type="ECO:0000256" key="4">
    <source>
        <dbReference type="ARBA" id="ARBA00022723"/>
    </source>
</evidence>
<evidence type="ECO:0000256" key="3">
    <source>
        <dbReference type="ARBA" id="ARBA00022694"/>
    </source>
</evidence>
<feature type="binding site" evidence="9">
    <location>
        <position position="198"/>
    </location>
    <ligand>
        <name>[4Fe-4S] cluster</name>
        <dbReference type="ChEBI" id="CHEBI:49883"/>
        <label>1</label>
    </ligand>
</feature>
<evidence type="ECO:0000259" key="10">
    <source>
        <dbReference type="PROSITE" id="PS51379"/>
    </source>
</evidence>
<feature type="binding site" evidence="9">
    <location>
        <position position="162"/>
    </location>
    <ligand>
        <name>cob(II)alamin</name>
        <dbReference type="ChEBI" id="CHEBI:16304"/>
    </ligand>
</feature>
<dbReference type="EMBL" id="JAUTAL010000001">
    <property type="protein sequence ID" value="MDQ1095323.1"/>
    <property type="molecule type" value="Genomic_DNA"/>
</dbReference>
<dbReference type="PROSITE" id="PS51379">
    <property type="entry name" value="4FE4S_FER_2"/>
    <property type="match status" value="1"/>
</dbReference>
<feature type="domain" description="4Fe-4S ferredoxin-type" evidence="10">
    <location>
        <begin position="182"/>
        <end position="212"/>
    </location>
</feature>
<proteinExistence type="inferred from homology"/>
<dbReference type="Pfam" id="PF13484">
    <property type="entry name" value="Fer4_16"/>
    <property type="match status" value="1"/>
</dbReference>
<dbReference type="InterPro" id="IPR013542">
    <property type="entry name" value="QueG_DUF1730"/>
</dbReference>
<feature type="binding site" evidence="9">
    <location>
        <position position="202"/>
    </location>
    <ligand>
        <name>[4Fe-4S] cluster</name>
        <dbReference type="ChEBI" id="CHEBI:49883"/>
        <label>2</label>
    </ligand>
</feature>
<comment type="caution">
    <text evidence="11">The sequence shown here is derived from an EMBL/GenBank/DDBJ whole genome shotgun (WGS) entry which is preliminary data.</text>
</comment>
<reference evidence="11 12" key="1">
    <citation type="submission" date="2023-07" db="EMBL/GenBank/DDBJ databases">
        <title>Functional and genomic diversity of the sorghum phyllosphere microbiome.</title>
        <authorList>
            <person name="Shade A."/>
        </authorList>
    </citation>
    <scope>NUCLEOTIDE SEQUENCE [LARGE SCALE GENOMIC DNA]</scope>
    <source>
        <strain evidence="11 12">SORGH_AS_1064</strain>
    </source>
</reference>
<comment type="subunit">
    <text evidence="9">Monomer.</text>
</comment>
<protein>
    <recommendedName>
        <fullName evidence="9">Epoxyqueuosine reductase</fullName>
        <ecNumber evidence="9">1.17.99.6</ecNumber>
    </recommendedName>
    <alternativeName>
        <fullName evidence="9">Queuosine biosynthesis protein QueG</fullName>
    </alternativeName>
</protein>
<sequence length="326" mass="37565">MQGEIMNSNAEKYSQLIKSKARSFGFQNCGISAADFLEEDARPLETWLKNNFHGEMKYMENHFDKRLDPRLLVEGSKSVISLSYNYFPEEKISALENFKISKYAYAEDYHEVIKEILREMVADLQKEIGEFGFRVFVDSAPVMERSWARKSGIGWVGKNANLITRQSGSFYFLAEIICDLELVPDHATTDHCGTCRKCMDACPTQAIVSDKIVDGSKCISYATIELRDEIPVHFKNKMDDWMFGCDICQDVCPWNRFAAPNLQTRFRPNEALKNFRKGEWKELTQELFSEIFRKSPVKRTKFAGLKRNIEFLEQSSGTKSDSLPLK</sequence>
<evidence type="ECO:0000256" key="2">
    <source>
        <dbReference type="ARBA" id="ARBA00022490"/>
    </source>
</evidence>
<dbReference type="HAMAP" id="MF_00916">
    <property type="entry name" value="QueG"/>
    <property type="match status" value="1"/>
</dbReference>
<feature type="binding site" evidence="9">
    <location>
        <position position="248"/>
    </location>
    <ligand>
        <name>[4Fe-4S] cluster</name>
        <dbReference type="ChEBI" id="CHEBI:49883"/>
        <label>2</label>
    </ligand>
</feature>
<keyword evidence="9" id="KW-0170">Cobalt</keyword>
<feature type="binding site" evidence="9">
    <location>
        <begin position="245"/>
        <end position="246"/>
    </location>
    <ligand>
        <name>cob(II)alamin</name>
        <dbReference type="ChEBI" id="CHEBI:16304"/>
    </ligand>
</feature>
<feature type="binding site" evidence="9">
    <location>
        <position position="192"/>
    </location>
    <ligand>
        <name>[4Fe-4S] cluster</name>
        <dbReference type="ChEBI" id="CHEBI:49883"/>
        <label>1</label>
    </ligand>
</feature>
<dbReference type="Gene3D" id="3.30.70.20">
    <property type="match status" value="1"/>
</dbReference>
<comment type="similarity">
    <text evidence="9">Belongs to the QueG family.</text>
</comment>
<feature type="binding site" evidence="9">
    <location>
        <position position="218"/>
    </location>
    <ligand>
        <name>[4Fe-4S] cluster</name>
        <dbReference type="ChEBI" id="CHEBI:49883"/>
        <label>2</label>
    </ligand>
</feature>
<evidence type="ECO:0000256" key="5">
    <source>
        <dbReference type="ARBA" id="ARBA00022785"/>
    </source>
</evidence>
<keyword evidence="12" id="KW-1185">Reference proteome</keyword>
<feature type="binding site" evidence="9">
    <location>
        <position position="220"/>
    </location>
    <ligand>
        <name>cob(II)alamin</name>
        <dbReference type="ChEBI" id="CHEBI:16304"/>
    </ligand>
</feature>
<keyword evidence="6 9" id="KW-0560">Oxidoreductase</keyword>
<accession>A0ABU0TE37</accession>
<evidence type="ECO:0000256" key="8">
    <source>
        <dbReference type="ARBA" id="ARBA00023014"/>
    </source>
</evidence>
<comment type="pathway">
    <text evidence="9">tRNA modification; tRNA-queuosine biosynthesis.</text>
</comment>
<keyword evidence="2 9" id="KW-0963">Cytoplasm</keyword>
<keyword evidence="8 9" id="KW-0411">Iron-sulfur</keyword>
<feature type="binding site" evidence="9">
    <location>
        <position position="66"/>
    </location>
    <ligand>
        <name>cob(II)alamin</name>
        <dbReference type="ChEBI" id="CHEBI:16304"/>
    </ligand>
</feature>
<dbReference type="Pfam" id="PF08331">
    <property type="entry name" value="QueG_DUF1730"/>
    <property type="match status" value="1"/>
</dbReference>
<dbReference type="NCBIfam" id="TIGR00276">
    <property type="entry name" value="tRNA epoxyqueuosine(34) reductase QueG"/>
    <property type="match status" value="1"/>
</dbReference>
<feature type="binding site" evidence="9">
    <location>
        <position position="173"/>
    </location>
    <ligand>
        <name>cob(II)alamin</name>
        <dbReference type="ChEBI" id="CHEBI:16304"/>
    </ligand>
</feature>
<dbReference type="GO" id="GO:0052693">
    <property type="term" value="F:epoxyqueuosine reductase activity"/>
    <property type="evidence" value="ECO:0007669"/>
    <property type="project" value="UniProtKB-EC"/>
</dbReference>
<keyword evidence="3 9" id="KW-0819">tRNA processing</keyword>
<evidence type="ECO:0000313" key="12">
    <source>
        <dbReference type="Proteomes" id="UP001225072"/>
    </source>
</evidence>
<dbReference type="Proteomes" id="UP001225072">
    <property type="component" value="Unassembled WGS sequence"/>
</dbReference>
<keyword evidence="5 9" id="KW-0671">Queuosine biosynthesis</keyword>
<dbReference type="PANTHER" id="PTHR30002:SF4">
    <property type="entry name" value="EPOXYQUEUOSINE REDUCTASE"/>
    <property type="match status" value="1"/>
</dbReference>
<gene>
    <name evidence="9" type="primary">queG</name>
    <name evidence="11" type="ORF">QE404_000470</name>
</gene>
<comment type="cofactor">
    <cofactor evidence="9">
        <name>[4Fe-4S] cluster</name>
        <dbReference type="ChEBI" id="CHEBI:49883"/>
    </cofactor>
    <text evidence="9">Binds 2 [4Fe-4S] clusters per monomer.</text>
</comment>
<evidence type="ECO:0000256" key="7">
    <source>
        <dbReference type="ARBA" id="ARBA00023004"/>
    </source>
</evidence>
<evidence type="ECO:0000256" key="9">
    <source>
        <dbReference type="HAMAP-Rule" id="MF_00916"/>
    </source>
</evidence>
<feature type="binding site" evidence="9">
    <location>
        <position position="245"/>
    </location>
    <ligand>
        <name>[4Fe-4S] cluster</name>
        <dbReference type="ChEBI" id="CHEBI:49883"/>
        <label>2</label>
    </ligand>
</feature>
<evidence type="ECO:0000256" key="6">
    <source>
        <dbReference type="ARBA" id="ARBA00023002"/>
    </source>
</evidence>
<feature type="binding site" evidence="9">
    <location>
        <position position="159"/>
    </location>
    <ligand>
        <name>cob(II)alamin</name>
        <dbReference type="ChEBI" id="CHEBI:16304"/>
    </ligand>
</feature>
<evidence type="ECO:0000256" key="1">
    <source>
        <dbReference type="ARBA" id="ARBA00022485"/>
    </source>
</evidence>
<feature type="binding site" evidence="9">
    <location>
        <position position="252"/>
    </location>
    <ligand>
        <name>[4Fe-4S] cluster</name>
        <dbReference type="ChEBI" id="CHEBI:49883"/>
        <label>1</label>
    </ligand>
</feature>
<keyword evidence="1 9" id="KW-0004">4Fe-4S</keyword>
<keyword evidence="9" id="KW-0846">Cobalamin</keyword>
<feature type="active site" description="Proton donor" evidence="9">
    <location>
        <position position="138"/>
    </location>
</feature>
<feature type="binding site" evidence="9">
    <location>
        <position position="138"/>
    </location>
    <ligand>
        <name>cob(II)alamin</name>
        <dbReference type="ChEBI" id="CHEBI:16304"/>
    </ligand>
</feature>
<dbReference type="InterPro" id="IPR017900">
    <property type="entry name" value="4Fe4S_Fe_S_CS"/>
</dbReference>